<dbReference type="SMART" id="SM00880">
    <property type="entry name" value="CHAD"/>
    <property type="match status" value="1"/>
</dbReference>
<dbReference type="Pfam" id="PF05235">
    <property type="entry name" value="CHAD"/>
    <property type="match status" value="1"/>
</dbReference>
<dbReference type="InterPro" id="IPR007899">
    <property type="entry name" value="CHAD_dom"/>
</dbReference>
<dbReference type="InterPro" id="IPR038186">
    <property type="entry name" value="CHAD_dom_sf"/>
</dbReference>
<dbReference type="PROSITE" id="PS51708">
    <property type="entry name" value="CHAD"/>
    <property type="match status" value="1"/>
</dbReference>
<dbReference type="PANTHER" id="PTHR39339">
    <property type="entry name" value="SLR1444 PROTEIN"/>
    <property type="match status" value="1"/>
</dbReference>
<dbReference type="Proteomes" id="UP000199169">
    <property type="component" value="Unassembled WGS sequence"/>
</dbReference>
<dbReference type="EMBL" id="FLQX01000024">
    <property type="protein sequence ID" value="SBT03920.1"/>
    <property type="molecule type" value="Genomic_DNA"/>
</dbReference>
<name>A0A1A8XFH6_9PROT</name>
<sequence length="493" mass="54773">MGIETELSLSLTPGVASRLARHPLLTDARPVRQRVINTYYDTPDLRLHRERVVVHYRKKGATWLSSVGRVASSTSSTAGYGEWEIAGEPGGEQDFSHVGDSALRDWLDSLRQELRPAFTTTFTRSAWLLEPRDGVRIELALDRGWIEAGGRRQAICELGLELLSGGVADLFSAAGELQTELPLHPETASKSQRGYRVLADESLQVVKAGPVEINPGMTAMAAFRAVALACVRHLQSNEHGVCESDCPEFVHQARVAIRRLRSAIRIWKPLLPEDLVTSFDPRWQTLARQLGEARNWDVFRAETLPTLATAFPAAAEIACLSHYAEQRCAINRQAASSALKSVDYSRLLLEFTAAVLGLAEGDARRVDAFAPRCLDKRAKQVRQLAAEALGGDAATRHRLRVEYKRLRYALEFFAPLFPGECLREYHRSASGLQEMLGRLNDLAVATELSDEGLPGEQGETIRRWLEVQSESLLPALGNLLSHFNRQAVPWRNQ</sequence>
<dbReference type="InterPro" id="IPR023577">
    <property type="entry name" value="CYTH_domain"/>
</dbReference>
<dbReference type="Gene3D" id="2.40.320.10">
    <property type="entry name" value="Hypothetical Protein Pfu-838710-001"/>
    <property type="match status" value="1"/>
</dbReference>
<dbReference type="PANTHER" id="PTHR39339:SF1">
    <property type="entry name" value="CHAD DOMAIN-CONTAINING PROTEIN"/>
    <property type="match status" value="1"/>
</dbReference>
<dbReference type="Pfam" id="PF01928">
    <property type="entry name" value="CYTH"/>
    <property type="match status" value="1"/>
</dbReference>
<gene>
    <name evidence="2" type="ORF">ACCAA_120014</name>
</gene>
<evidence type="ECO:0000259" key="1">
    <source>
        <dbReference type="PROSITE" id="PS51708"/>
    </source>
</evidence>
<dbReference type="SUPFAM" id="SSF55154">
    <property type="entry name" value="CYTH-like phosphatases"/>
    <property type="match status" value="1"/>
</dbReference>
<evidence type="ECO:0000313" key="2">
    <source>
        <dbReference type="EMBL" id="SBT03920.1"/>
    </source>
</evidence>
<dbReference type="RefSeq" id="WP_186405725.1">
    <property type="nucleotide sequence ID" value="NZ_FLQX01000024.1"/>
</dbReference>
<dbReference type="InterPro" id="IPR033469">
    <property type="entry name" value="CYTH-like_dom_sf"/>
</dbReference>
<dbReference type="Gene3D" id="1.40.20.10">
    <property type="entry name" value="CHAD domain"/>
    <property type="match status" value="1"/>
</dbReference>
<protein>
    <submittedName>
        <fullName evidence="2">CHAD domain containing protein</fullName>
    </submittedName>
</protein>
<evidence type="ECO:0000313" key="3">
    <source>
        <dbReference type="Proteomes" id="UP000199169"/>
    </source>
</evidence>
<dbReference type="AlphaFoldDB" id="A0A1A8XFH6"/>
<keyword evidence="3" id="KW-1185">Reference proteome</keyword>
<reference evidence="2 3" key="1">
    <citation type="submission" date="2016-06" db="EMBL/GenBank/DDBJ databases">
        <authorList>
            <person name="Kjaerup R.B."/>
            <person name="Dalgaard T.S."/>
            <person name="Juul-Madsen H.R."/>
        </authorList>
    </citation>
    <scope>NUCLEOTIDE SEQUENCE [LARGE SCALE GENOMIC DNA]</scope>
    <source>
        <strain evidence="2">3</strain>
    </source>
</reference>
<dbReference type="CDD" id="cd07756">
    <property type="entry name" value="CYTH-like_Pase_CHAD"/>
    <property type="match status" value="1"/>
</dbReference>
<feature type="domain" description="CHAD" evidence="1">
    <location>
        <begin position="216"/>
        <end position="489"/>
    </location>
</feature>
<organism evidence="2 3">
    <name type="scientific">Candidatus Accumulibacter aalborgensis</name>
    <dbReference type="NCBI Taxonomy" id="1860102"/>
    <lineage>
        <taxon>Bacteria</taxon>
        <taxon>Pseudomonadati</taxon>
        <taxon>Pseudomonadota</taxon>
        <taxon>Betaproteobacteria</taxon>
        <taxon>Candidatus Accumulibacter</taxon>
    </lineage>
</organism>
<accession>A0A1A8XFH6</accession>
<proteinExistence type="predicted"/>
<dbReference type="SMART" id="SM01118">
    <property type="entry name" value="CYTH"/>
    <property type="match status" value="1"/>
</dbReference>